<dbReference type="EMBL" id="JAAAID010000934">
    <property type="protein sequence ID" value="KAG0012789.1"/>
    <property type="molecule type" value="Genomic_DNA"/>
</dbReference>
<proteinExistence type="predicted"/>
<dbReference type="AlphaFoldDB" id="A0A9P6SZ00"/>
<accession>A0A9P6SZ00</accession>
<organism evidence="2 3">
    <name type="scientific">Entomortierella chlamydospora</name>
    <dbReference type="NCBI Taxonomy" id="101097"/>
    <lineage>
        <taxon>Eukaryota</taxon>
        <taxon>Fungi</taxon>
        <taxon>Fungi incertae sedis</taxon>
        <taxon>Mucoromycota</taxon>
        <taxon>Mortierellomycotina</taxon>
        <taxon>Mortierellomycetes</taxon>
        <taxon>Mortierellales</taxon>
        <taxon>Mortierellaceae</taxon>
        <taxon>Entomortierella</taxon>
    </lineage>
</organism>
<protein>
    <submittedName>
        <fullName evidence="2">Uncharacterized protein</fullName>
    </submittedName>
</protein>
<sequence>MSPLSTHLEAKEGLSNLPVTLTKKCALDSAGTVIMSTSTIWFSSQSAQNFLNITGSIFQERDELVQSMDAAVSNMAYGSNTTLLIEARTLPSVMEAVLCFVAFNPNDMVYVPSCLYITTNAFTIMKQEVDPILAAVIGDLSMKSESSMNYLTAAEYILPRVNGTSASVSVDIVRNTSAAASQYMASLAYSFYADLNDTNLYVLFDVITTYKGLEIPEWLIICIGVAMVACFFLWGFTQYLLDRRYTGSLYKLISIQMSERTSVKAPMLMRSKVDTLEFDGVPVGFNDVIDFNTDLSKFSSTETLLRL</sequence>
<keyword evidence="1" id="KW-1133">Transmembrane helix</keyword>
<name>A0A9P6SZ00_9FUNG</name>
<evidence type="ECO:0000313" key="2">
    <source>
        <dbReference type="EMBL" id="KAG0012789.1"/>
    </source>
</evidence>
<feature type="transmembrane region" description="Helical" evidence="1">
    <location>
        <begin position="218"/>
        <end position="241"/>
    </location>
</feature>
<dbReference type="Proteomes" id="UP000703661">
    <property type="component" value="Unassembled WGS sequence"/>
</dbReference>
<evidence type="ECO:0000313" key="3">
    <source>
        <dbReference type="Proteomes" id="UP000703661"/>
    </source>
</evidence>
<keyword evidence="1" id="KW-0812">Transmembrane</keyword>
<reference evidence="2" key="1">
    <citation type="journal article" date="2020" name="Fungal Divers.">
        <title>Resolving the Mortierellaceae phylogeny through synthesis of multi-gene phylogenetics and phylogenomics.</title>
        <authorList>
            <person name="Vandepol N."/>
            <person name="Liber J."/>
            <person name="Desiro A."/>
            <person name="Na H."/>
            <person name="Kennedy M."/>
            <person name="Barry K."/>
            <person name="Grigoriev I.V."/>
            <person name="Miller A.N."/>
            <person name="O'Donnell K."/>
            <person name="Stajich J.E."/>
            <person name="Bonito G."/>
        </authorList>
    </citation>
    <scope>NUCLEOTIDE SEQUENCE</scope>
    <source>
        <strain evidence="2">NRRL 2769</strain>
    </source>
</reference>
<gene>
    <name evidence="2" type="ORF">BGZ80_011512</name>
</gene>
<comment type="caution">
    <text evidence="2">The sequence shown here is derived from an EMBL/GenBank/DDBJ whole genome shotgun (WGS) entry which is preliminary data.</text>
</comment>
<keyword evidence="1" id="KW-0472">Membrane</keyword>
<keyword evidence="3" id="KW-1185">Reference proteome</keyword>
<evidence type="ECO:0000256" key="1">
    <source>
        <dbReference type="SAM" id="Phobius"/>
    </source>
</evidence>